<reference evidence="7" key="1">
    <citation type="journal article" date="2019" name="Int. J. Syst. Evol. Microbiol.">
        <title>The Global Catalogue of Microorganisms (GCM) 10K type strain sequencing project: providing services to taxonomists for standard genome sequencing and annotation.</title>
        <authorList>
            <consortium name="The Broad Institute Genomics Platform"/>
            <consortium name="The Broad Institute Genome Sequencing Center for Infectious Disease"/>
            <person name="Wu L."/>
            <person name="Ma J."/>
        </authorList>
    </citation>
    <scope>NUCLEOTIDE SEQUENCE [LARGE SCALE GENOMIC DNA]</scope>
    <source>
        <strain evidence="7">CCUG 60023</strain>
    </source>
</reference>
<evidence type="ECO:0000256" key="4">
    <source>
        <dbReference type="ARBA" id="ARBA00023163"/>
    </source>
</evidence>
<dbReference type="InterPro" id="IPR018653">
    <property type="entry name" value="ScfR_C"/>
</dbReference>
<dbReference type="PIRSF" id="PIRSF019251">
    <property type="entry name" value="Rv0465c"/>
    <property type="match status" value="1"/>
</dbReference>
<dbReference type="SMART" id="SM00530">
    <property type="entry name" value="HTH_XRE"/>
    <property type="match status" value="1"/>
</dbReference>
<dbReference type="Pfam" id="PF09856">
    <property type="entry name" value="ScfRs"/>
    <property type="match status" value="2"/>
</dbReference>
<evidence type="ECO:0000256" key="2">
    <source>
        <dbReference type="ARBA" id="ARBA00023015"/>
    </source>
</evidence>
<evidence type="ECO:0000256" key="3">
    <source>
        <dbReference type="ARBA" id="ARBA00023125"/>
    </source>
</evidence>
<accession>A0ABW3FFY3</accession>
<dbReference type="Pfam" id="PF01381">
    <property type="entry name" value="HTH_3"/>
    <property type="match status" value="1"/>
</dbReference>
<dbReference type="InterPro" id="IPR050807">
    <property type="entry name" value="TransReg_Diox_bact_type"/>
</dbReference>
<dbReference type="InterPro" id="IPR010359">
    <property type="entry name" value="IrrE_HExxH"/>
</dbReference>
<gene>
    <name evidence="6" type="ORF">ACFQ14_07190</name>
</gene>
<name>A0ABW3FFY3_9HYPH</name>
<sequence length="506" mass="55383">MAETKIFAGPRVRRIRNGLDLTQTAMAAELGISPSYLNLIERNQRPLTAQLVLKLVSTYKIDVEALQPSSDTGSVSALKEVFSDPLLEGELPGDTELLEISDGAPNASAAIVKLYRAYREQQTRLSDLSNLMGETGQVVGPQESQLPVDVVRSAFENAPWCFPALERAAERITEALKAHSGRMAALYSLLRADHGISVQVLPVETMPVWRKRYDRHSGRLFLSERLPRADRAELLAQELVLRRESAVLDEEIELLKITGDEAKRLARMELSRYAALAVLMPYERFLQTAERVKHDLNVLTARFETSFAQVAQRLVALQDKSSGKRAGLPFFMMEVDQAGTVLRRVGAKGFPIARFGGNCPKLAIHAAFSSPDAILAERVIMPNGDVFLTICRTLDGPVAGAGERPRRTAVLLGIEDDYAKAVLQANQPMEEGKGRGTVVFSGEDIATRRITHAQLLPDIRHAGPVPVGSACRLCERSDCVARAAPPITKPLGLDDLVQGFGAYGLT</sequence>
<evidence type="ECO:0000313" key="7">
    <source>
        <dbReference type="Proteomes" id="UP001597101"/>
    </source>
</evidence>
<protein>
    <submittedName>
        <fullName evidence="6">Short-chain fatty acyl-CoA regulator family protein</fullName>
    </submittedName>
</protein>
<dbReference type="InterPro" id="IPR026281">
    <property type="entry name" value="HTH_RamB"/>
</dbReference>
<evidence type="ECO:0000256" key="1">
    <source>
        <dbReference type="ARBA" id="ARBA00007227"/>
    </source>
</evidence>
<keyword evidence="2" id="KW-0805">Transcription regulation</keyword>
<dbReference type="Pfam" id="PF06114">
    <property type="entry name" value="Peptidase_M78"/>
    <property type="match status" value="1"/>
</dbReference>
<dbReference type="CDD" id="cd00093">
    <property type="entry name" value="HTH_XRE"/>
    <property type="match status" value="1"/>
</dbReference>
<dbReference type="Gene3D" id="1.10.260.40">
    <property type="entry name" value="lambda repressor-like DNA-binding domains"/>
    <property type="match status" value="1"/>
</dbReference>
<proteinExistence type="inferred from homology"/>
<dbReference type="PANTHER" id="PTHR46797">
    <property type="entry name" value="HTH-TYPE TRANSCRIPTIONAL REGULATOR"/>
    <property type="match status" value="1"/>
</dbReference>
<dbReference type="InterPro" id="IPR010982">
    <property type="entry name" value="Lambda_DNA-bd_dom_sf"/>
</dbReference>
<evidence type="ECO:0000259" key="5">
    <source>
        <dbReference type="PROSITE" id="PS50943"/>
    </source>
</evidence>
<dbReference type="SUPFAM" id="SSF47413">
    <property type="entry name" value="lambda repressor-like DNA-binding domains"/>
    <property type="match status" value="1"/>
</dbReference>
<feature type="domain" description="HTH cro/C1-type" evidence="5">
    <location>
        <begin position="12"/>
        <end position="66"/>
    </location>
</feature>
<keyword evidence="4" id="KW-0804">Transcription</keyword>
<dbReference type="PROSITE" id="PS50943">
    <property type="entry name" value="HTH_CROC1"/>
    <property type="match status" value="1"/>
</dbReference>
<dbReference type="EMBL" id="JBHTJV010000003">
    <property type="protein sequence ID" value="MFD0916185.1"/>
    <property type="molecule type" value="Genomic_DNA"/>
</dbReference>
<keyword evidence="7" id="KW-1185">Reference proteome</keyword>
<dbReference type="InterPro" id="IPR001387">
    <property type="entry name" value="Cro/C1-type_HTH"/>
</dbReference>
<evidence type="ECO:0000313" key="6">
    <source>
        <dbReference type="EMBL" id="MFD0916185.1"/>
    </source>
</evidence>
<dbReference type="Proteomes" id="UP001597101">
    <property type="component" value="Unassembled WGS sequence"/>
</dbReference>
<dbReference type="RefSeq" id="WP_377212016.1">
    <property type="nucleotide sequence ID" value="NZ_JBHTJV010000003.1"/>
</dbReference>
<organism evidence="6 7">
    <name type="scientific">Pseudahrensia aquimaris</name>
    <dbReference type="NCBI Taxonomy" id="744461"/>
    <lineage>
        <taxon>Bacteria</taxon>
        <taxon>Pseudomonadati</taxon>
        <taxon>Pseudomonadota</taxon>
        <taxon>Alphaproteobacteria</taxon>
        <taxon>Hyphomicrobiales</taxon>
        <taxon>Ahrensiaceae</taxon>
        <taxon>Pseudahrensia</taxon>
    </lineage>
</organism>
<comment type="caution">
    <text evidence="6">The sequence shown here is derived from an EMBL/GenBank/DDBJ whole genome shotgun (WGS) entry which is preliminary data.</text>
</comment>
<comment type="similarity">
    <text evidence="1">Belongs to the short-chain fatty acyl-CoA assimilation regulator (ScfR) family.</text>
</comment>
<keyword evidence="3" id="KW-0238">DNA-binding</keyword>
<dbReference type="PANTHER" id="PTHR46797:SF23">
    <property type="entry name" value="HTH-TYPE TRANSCRIPTIONAL REGULATOR SUTR"/>
    <property type="match status" value="1"/>
</dbReference>